<reference evidence="1 2" key="1">
    <citation type="submission" date="2023-10" db="EMBL/GenBank/DDBJ databases">
        <title>Characteristics and mechanism of a salt-tolerant marine origin heterotrophic nitrifying- aerobic denitrifying bacteria Marinobacter xestospongiae HN1.</title>
        <authorList>
            <person name="Qi R."/>
        </authorList>
    </citation>
    <scope>NUCLEOTIDE SEQUENCE [LARGE SCALE GENOMIC DNA]</scope>
    <source>
        <strain evidence="1 2">HN1</strain>
    </source>
</reference>
<accession>A0ABU3VYS9</accession>
<protein>
    <submittedName>
        <fullName evidence="1">DUF2252 family protein</fullName>
    </submittedName>
</protein>
<dbReference type="Proteomes" id="UP001269819">
    <property type="component" value="Unassembled WGS sequence"/>
</dbReference>
<evidence type="ECO:0000313" key="2">
    <source>
        <dbReference type="Proteomes" id="UP001269819"/>
    </source>
</evidence>
<dbReference type="SUPFAM" id="SSF56112">
    <property type="entry name" value="Protein kinase-like (PK-like)"/>
    <property type="match status" value="1"/>
</dbReference>
<sequence length="442" mass="50698">MDKELTLHNRNQQVVRAIEANNAELDADARSRKFAAMAESPYRFFRGTSHLFWQDMYNDWRFALFGGVAGTQTWIQGDAHVYNFGAFANHDGEVIYGLDDFDDAVVSDYQYDLWRLAISLVLDTRENGQFKTDHCRQAVVTLASRYLEVASCYQEQDLDQEVHFTAETATKPLDGFLKKVARKKGRQRMLAKWTRFQKNGKRVFDAENPKLKRLSPQARKQFLAAFEDYRQTRGEGLEDDFTVKDVVRRLRAGTGSMGTPRYYVLVEGEGGDHENDLILDVKRQDGPALLQAMTAVEQDAYARAYPNEGVRHAKAFRALAEHPDRYLGWLEMDDGVYSVRERSPFKDDFDTTGLSKKKHYFRMAAQWGEILATEHKRASRSLNPDQPFLFEQTLAAMTQDRETEFAGLVTAIAVHYAECVERDYRTFMETLAPLAEPISAQD</sequence>
<proteinExistence type="predicted"/>
<dbReference type="Pfam" id="PF10009">
    <property type="entry name" value="DUF2252"/>
    <property type="match status" value="1"/>
</dbReference>
<keyword evidence="2" id="KW-1185">Reference proteome</keyword>
<evidence type="ECO:0000313" key="1">
    <source>
        <dbReference type="EMBL" id="MDV2079404.1"/>
    </source>
</evidence>
<dbReference type="EMBL" id="JAWIIJ010000007">
    <property type="protein sequence ID" value="MDV2079404.1"/>
    <property type="molecule type" value="Genomic_DNA"/>
</dbReference>
<comment type="caution">
    <text evidence="1">The sequence shown here is derived from an EMBL/GenBank/DDBJ whole genome shotgun (WGS) entry which is preliminary data.</text>
</comment>
<name>A0ABU3VYS9_9GAMM</name>
<gene>
    <name evidence="1" type="ORF">RYS15_11955</name>
</gene>
<dbReference type="RefSeq" id="WP_316973963.1">
    <property type="nucleotide sequence ID" value="NZ_JAWIIJ010000007.1"/>
</dbReference>
<dbReference type="InterPro" id="IPR018721">
    <property type="entry name" value="DUF2252"/>
</dbReference>
<organism evidence="1 2">
    <name type="scientific">Marinobacter xestospongiae</name>
    <dbReference type="NCBI Taxonomy" id="994319"/>
    <lineage>
        <taxon>Bacteria</taxon>
        <taxon>Pseudomonadati</taxon>
        <taxon>Pseudomonadota</taxon>
        <taxon>Gammaproteobacteria</taxon>
        <taxon>Pseudomonadales</taxon>
        <taxon>Marinobacteraceae</taxon>
        <taxon>Marinobacter</taxon>
    </lineage>
</organism>
<dbReference type="PANTHER" id="PTHR39441">
    <property type="entry name" value="DUF2252 DOMAIN-CONTAINING PROTEIN"/>
    <property type="match status" value="1"/>
</dbReference>
<dbReference type="InterPro" id="IPR011009">
    <property type="entry name" value="Kinase-like_dom_sf"/>
</dbReference>
<dbReference type="PANTHER" id="PTHR39441:SF1">
    <property type="entry name" value="DUF2252 DOMAIN-CONTAINING PROTEIN"/>
    <property type="match status" value="1"/>
</dbReference>